<dbReference type="VEuPathDB" id="TrichDB:TRFO_08103"/>
<keyword evidence="3" id="KW-1185">Reference proteome</keyword>
<dbReference type="GeneID" id="94828794"/>
<organism evidence="2 3">
    <name type="scientific">Tritrichomonas foetus</name>
    <dbReference type="NCBI Taxonomy" id="1144522"/>
    <lineage>
        <taxon>Eukaryota</taxon>
        <taxon>Metamonada</taxon>
        <taxon>Parabasalia</taxon>
        <taxon>Tritrichomonadida</taxon>
        <taxon>Tritrichomonadidae</taxon>
        <taxon>Tritrichomonas</taxon>
    </lineage>
</organism>
<comment type="caution">
    <text evidence="2">The sequence shown here is derived from an EMBL/GenBank/DDBJ whole genome shotgun (WGS) entry which is preliminary data.</text>
</comment>
<dbReference type="RefSeq" id="XP_068353252.1">
    <property type="nucleotide sequence ID" value="XM_068494090.1"/>
</dbReference>
<gene>
    <name evidence="2" type="ORF">TRFO_08103</name>
</gene>
<reference evidence="2" key="1">
    <citation type="submission" date="2016-10" db="EMBL/GenBank/DDBJ databases">
        <authorList>
            <person name="Benchimol M."/>
            <person name="Almeida L.G."/>
            <person name="Vasconcelos A.T."/>
            <person name="Perreira-Neves A."/>
            <person name="Rosa I.A."/>
            <person name="Tasca T."/>
            <person name="Bogo M.R."/>
            <person name="de Souza W."/>
        </authorList>
    </citation>
    <scope>NUCLEOTIDE SEQUENCE [LARGE SCALE GENOMIC DNA]</scope>
    <source>
        <strain evidence="2">K</strain>
    </source>
</reference>
<sequence length="137" mass="15495">MSSKQIIQLADDETTEWVEGENAEQIRIDYDVTTTKSSIFNNNLRLITTSKITPEIIKELEEGAPYGKIGTPDDVKYSQIISISITENLCDKLAAPSFIHNFETKNLPNPFPEEKARPLSQQTKAENEVLDDPEFIH</sequence>
<evidence type="ECO:0000313" key="2">
    <source>
        <dbReference type="EMBL" id="OHT00116.1"/>
    </source>
</evidence>
<dbReference type="Proteomes" id="UP000179807">
    <property type="component" value="Unassembled WGS sequence"/>
</dbReference>
<feature type="compositionally biased region" description="Acidic residues" evidence="1">
    <location>
        <begin position="128"/>
        <end position="137"/>
    </location>
</feature>
<protein>
    <submittedName>
        <fullName evidence="2">Uncharacterized protein</fullName>
    </submittedName>
</protein>
<evidence type="ECO:0000256" key="1">
    <source>
        <dbReference type="SAM" id="MobiDB-lite"/>
    </source>
</evidence>
<feature type="region of interest" description="Disordered" evidence="1">
    <location>
        <begin position="105"/>
        <end position="137"/>
    </location>
</feature>
<accession>A0A1J4JRH2</accession>
<name>A0A1J4JRH2_9EUKA</name>
<evidence type="ECO:0000313" key="3">
    <source>
        <dbReference type="Proteomes" id="UP000179807"/>
    </source>
</evidence>
<dbReference type="EMBL" id="MLAK01000971">
    <property type="protein sequence ID" value="OHT00116.1"/>
    <property type="molecule type" value="Genomic_DNA"/>
</dbReference>
<dbReference type="AlphaFoldDB" id="A0A1J4JRH2"/>
<proteinExistence type="predicted"/>